<reference evidence="5" key="1">
    <citation type="journal article" date="2020" name="J. Eukaryot. Microbiol.">
        <title>De novo Sequencing, Assembly and Annotation of the Transcriptome for the Free-Living Testate Amoeba Arcella intermedia.</title>
        <authorList>
            <person name="Ribeiro G.M."/>
            <person name="Porfirio-Sousa A.L."/>
            <person name="Maurer-Alcala X.X."/>
            <person name="Katz L.A."/>
            <person name="Lahr D.J.G."/>
        </authorList>
    </citation>
    <scope>NUCLEOTIDE SEQUENCE</scope>
</reference>
<evidence type="ECO:0000256" key="3">
    <source>
        <dbReference type="ARBA" id="ARBA00022468"/>
    </source>
</evidence>
<dbReference type="GO" id="GO:0005096">
    <property type="term" value="F:GTPase activator activity"/>
    <property type="evidence" value="ECO:0007669"/>
    <property type="project" value="UniProtKB-KW"/>
</dbReference>
<keyword evidence="4" id="KW-0963">Cytoplasm</keyword>
<dbReference type="InterPro" id="IPR024792">
    <property type="entry name" value="RhoGDI_dom_sf"/>
</dbReference>
<dbReference type="InterPro" id="IPR014756">
    <property type="entry name" value="Ig_E-set"/>
</dbReference>
<name>A0A6B2LLN6_9EUKA</name>
<sequence length="170" mass="19961">MKGEKDESLRKYLISLGMDPDYVPPKDDPRRVVISEFAIVFKDHDVTQKWTFNTPEDLKNVKKNPLVIKEKAEYKFRVTFRVQHNIVLGLKLVNTVFSKIKEVKDTQMFGSYPPSNEFKAYEFPTDGWHEAPSGMAMRGEYKARMTFTDDDNKEHLTFDYVIKIAKDWKD</sequence>
<dbReference type="FunFam" id="2.70.50.30:FF:000004">
    <property type="entry name" value="Rho GDP-dissociation inhibitor 1"/>
    <property type="match status" value="1"/>
</dbReference>
<dbReference type="PANTHER" id="PTHR10980">
    <property type="entry name" value="RHO GDP-DISSOCIATION INHIBITOR"/>
    <property type="match status" value="1"/>
</dbReference>
<evidence type="ECO:0000256" key="4">
    <source>
        <dbReference type="ARBA" id="ARBA00022490"/>
    </source>
</evidence>
<evidence type="ECO:0000313" key="5">
    <source>
        <dbReference type="EMBL" id="NDV37845.1"/>
    </source>
</evidence>
<dbReference type="Pfam" id="PF02115">
    <property type="entry name" value="Rho_GDI"/>
    <property type="match status" value="1"/>
</dbReference>
<dbReference type="GO" id="GO:0005094">
    <property type="term" value="F:Rho GDP-dissociation inhibitor activity"/>
    <property type="evidence" value="ECO:0007669"/>
    <property type="project" value="InterPro"/>
</dbReference>
<dbReference type="SUPFAM" id="SSF81296">
    <property type="entry name" value="E set domains"/>
    <property type="match status" value="1"/>
</dbReference>
<dbReference type="GO" id="GO:0007266">
    <property type="term" value="P:Rho protein signal transduction"/>
    <property type="evidence" value="ECO:0007669"/>
    <property type="project" value="InterPro"/>
</dbReference>
<proteinExistence type="inferred from homology"/>
<comment type="subcellular location">
    <subcellularLocation>
        <location evidence="1">Cytoplasm</location>
    </subcellularLocation>
</comment>
<organism evidence="5">
    <name type="scientific">Arcella intermedia</name>
    <dbReference type="NCBI Taxonomy" id="1963864"/>
    <lineage>
        <taxon>Eukaryota</taxon>
        <taxon>Amoebozoa</taxon>
        <taxon>Tubulinea</taxon>
        <taxon>Elardia</taxon>
        <taxon>Arcellinida</taxon>
        <taxon>Sphaerothecina</taxon>
        <taxon>Arcellidae</taxon>
        <taxon>Arcella</taxon>
    </lineage>
</organism>
<evidence type="ECO:0000256" key="1">
    <source>
        <dbReference type="ARBA" id="ARBA00004496"/>
    </source>
</evidence>
<dbReference type="PANTHER" id="PTHR10980:SF3">
    <property type="entry name" value="LD16419P"/>
    <property type="match status" value="1"/>
</dbReference>
<dbReference type="InterPro" id="IPR000406">
    <property type="entry name" value="Rho_GDI"/>
</dbReference>
<evidence type="ECO:0000256" key="2">
    <source>
        <dbReference type="ARBA" id="ARBA00009758"/>
    </source>
</evidence>
<protein>
    <recommendedName>
        <fullName evidence="6">Rho GDP-dissociation inhibitor</fullName>
    </recommendedName>
</protein>
<evidence type="ECO:0008006" key="6">
    <source>
        <dbReference type="Google" id="ProtNLM"/>
    </source>
</evidence>
<dbReference type="AlphaFoldDB" id="A0A6B2LLN6"/>
<dbReference type="GO" id="GO:0005829">
    <property type="term" value="C:cytosol"/>
    <property type="evidence" value="ECO:0007669"/>
    <property type="project" value="TreeGrafter"/>
</dbReference>
<dbReference type="EMBL" id="GIBP01008876">
    <property type="protein sequence ID" value="NDV37845.1"/>
    <property type="molecule type" value="Transcribed_RNA"/>
</dbReference>
<comment type="similarity">
    <text evidence="2">Belongs to the Rho GDI family.</text>
</comment>
<keyword evidence="3" id="KW-0343">GTPase activation</keyword>
<dbReference type="GO" id="GO:0016020">
    <property type="term" value="C:membrane"/>
    <property type="evidence" value="ECO:0007669"/>
    <property type="project" value="TreeGrafter"/>
</dbReference>
<dbReference type="Gene3D" id="2.70.50.30">
    <property type="entry name" value="Coagulation Factor XIII, subunit A, domain 1"/>
    <property type="match status" value="1"/>
</dbReference>
<accession>A0A6B2LLN6</accession>